<accession>A0ABW1XMT8</accession>
<dbReference type="InterPro" id="IPR023343">
    <property type="entry name" value="Penicillin_amidase_dom1"/>
</dbReference>
<keyword evidence="2" id="KW-0378">Hydrolase</keyword>
<dbReference type="SUPFAM" id="SSF56235">
    <property type="entry name" value="N-terminal nucleophile aminohydrolases (Ntn hydrolases)"/>
    <property type="match status" value="1"/>
</dbReference>
<dbReference type="Gene3D" id="2.30.120.10">
    <property type="match status" value="1"/>
</dbReference>
<dbReference type="Proteomes" id="UP001596364">
    <property type="component" value="Unassembled WGS sequence"/>
</dbReference>
<dbReference type="EMBL" id="JBHSUS010000001">
    <property type="protein sequence ID" value="MFC6440447.1"/>
    <property type="molecule type" value="Genomic_DNA"/>
</dbReference>
<dbReference type="InterPro" id="IPR029055">
    <property type="entry name" value="Ntn_hydrolases_N"/>
</dbReference>
<dbReference type="Pfam" id="PF01804">
    <property type="entry name" value="Penicil_amidase"/>
    <property type="match status" value="1"/>
</dbReference>
<dbReference type="Gene3D" id="1.10.439.10">
    <property type="entry name" value="Penicillin Amidohydrolase, domain 1"/>
    <property type="match status" value="1"/>
</dbReference>
<comment type="caution">
    <text evidence="6">The sequence shown here is derived from an EMBL/GenBank/DDBJ whole genome shotgun (WGS) entry which is preliminary data.</text>
</comment>
<evidence type="ECO:0000313" key="7">
    <source>
        <dbReference type="Proteomes" id="UP001596364"/>
    </source>
</evidence>
<proteinExistence type="inferred from homology"/>
<evidence type="ECO:0000256" key="1">
    <source>
        <dbReference type="ARBA" id="ARBA00006586"/>
    </source>
</evidence>
<comment type="subunit">
    <text evidence="4">Heterodimer of an alpha subunit and a beta subunit processed from the same precursor.</text>
</comment>
<keyword evidence="5" id="KW-0472">Membrane</keyword>
<evidence type="ECO:0000256" key="3">
    <source>
        <dbReference type="ARBA" id="ARBA00023145"/>
    </source>
</evidence>
<gene>
    <name evidence="6" type="ORF">ACFP85_09850</name>
</gene>
<dbReference type="Gene3D" id="3.60.20.10">
    <property type="entry name" value="Glutamine Phosphoribosylpyrophosphate, subunit 1, domain 1"/>
    <property type="match status" value="1"/>
</dbReference>
<keyword evidence="5" id="KW-0812">Transmembrane</keyword>
<evidence type="ECO:0000256" key="2">
    <source>
        <dbReference type="ARBA" id="ARBA00022801"/>
    </source>
</evidence>
<evidence type="ECO:0000256" key="5">
    <source>
        <dbReference type="SAM" id="Phobius"/>
    </source>
</evidence>
<feature type="transmembrane region" description="Helical" evidence="5">
    <location>
        <begin position="6"/>
        <end position="26"/>
    </location>
</feature>
<keyword evidence="3" id="KW-0865">Zymogen</keyword>
<keyword evidence="7" id="KW-1185">Reference proteome</keyword>
<protein>
    <submittedName>
        <fullName evidence="6">Penicillin acylase family protein</fullName>
    </submittedName>
</protein>
<evidence type="ECO:0000256" key="4">
    <source>
        <dbReference type="ARBA" id="ARBA00038735"/>
    </source>
</evidence>
<dbReference type="PANTHER" id="PTHR34218:SF4">
    <property type="entry name" value="ACYL-HOMOSERINE LACTONE ACYLASE QUIP"/>
    <property type="match status" value="1"/>
</dbReference>
<name>A0ABW1XMT8_9ALTE</name>
<dbReference type="InterPro" id="IPR002692">
    <property type="entry name" value="S45"/>
</dbReference>
<dbReference type="PANTHER" id="PTHR34218">
    <property type="entry name" value="PEPTIDASE S45 PENICILLIN AMIDASE"/>
    <property type="match status" value="1"/>
</dbReference>
<comment type="similarity">
    <text evidence="1">Belongs to the peptidase S45 family.</text>
</comment>
<keyword evidence="5" id="KW-1133">Transmembrane helix</keyword>
<dbReference type="RefSeq" id="WP_377148639.1">
    <property type="nucleotide sequence ID" value="NZ_JBHSUS010000001.1"/>
</dbReference>
<reference evidence="7" key="1">
    <citation type="journal article" date="2019" name="Int. J. Syst. Evol. Microbiol.">
        <title>The Global Catalogue of Microorganisms (GCM) 10K type strain sequencing project: providing services to taxonomists for standard genome sequencing and annotation.</title>
        <authorList>
            <consortium name="The Broad Institute Genomics Platform"/>
            <consortium name="The Broad Institute Genome Sequencing Center for Infectious Disease"/>
            <person name="Wu L."/>
            <person name="Ma J."/>
        </authorList>
    </citation>
    <scope>NUCLEOTIDE SEQUENCE [LARGE SCALE GENOMIC DNA]</scope>
    <source>
        <strain evidence="7">CGMCC 1.16031</strain>
    </source>
</reference>
<sequence length="500" mass="55376">MSRARLFIYSLSGILLLCIACLYLLLRASLPALDGQVKSTYLSDAVTVKRDALGSADIFAQSRDDLAFATGYVHGQERFFQMDLMRRNAAGELAELVGQAALPLDKKRRLHQFRLRAEKILPTLPQQHRQLLANYAAGVNQGIHDLSMRPFEYLLLNQAPIPWQAEDSLLVIYSMYMQLQYSDGKRDISVDALHKLVPEQWFDFLMASGSRWDAPLDDSIIPEPSLPTEPLPAQINQRSREAFDQPGDLLPGSNNFAVAGSLTRHGGAMLANDMHLNISVPNIWYRMRLNWQDADQRHFVVGVSLPGTPMVIAGSNGKLAWGFTNTQGDWSDVIRLTVSPGGEQYLTQSGWQAFSYQQETINIAGQDSEPLRIKHTEFGPVIGVDAQGNPLALRWVAHDPRGVNLQLMQIETATSVTEGVRIAHQAGMPAQNIMLADASGNIGWTVAGPIPAQPKSDNRLVLDSHAKDNRWQGFIPLRTLSTASEPCGWQVVDGECPHVR</sequence>
<evidence type="ECO:0000313" key="6">
    <source>
        <dbReference type="EMBL" id="MFC6440447.1"/>
    </source>
</evidence>
<organism evidence="6 7">
    <name type="scientific">Pseudobowmanella zhangzhouensis</name>
    <dbReference type="NCBI Taxonomy" id="1537679"/>
    <lineage>
        <taxon>Bacteria</taxon>
        <taxon>Pseudomonadati</taxon>
        <taxon>Pseudomonadota</taxon>
        <taxon>Gammaproteobacteria</taxon>
        <taxon>Alteromonadales</taxon>
        <taxon>Alteromonadaceae</taxon>
    </lineage>
</organism>
<dbReference type="InterPro" id="IPR043146">
    <property type="entry name" value="Penicillin_amidase_N_B-knob"/>
</dbReference>